<accession>A0A843WI16</accession>
<feature type="region of interest" description="Disordered" evidence="3">
    <location>
        <begin position="181"/>
        <end position="203"/>
    </location>
</feature>
<keyword evidence="1 2" id="KW-0694">RNA-binding</keyword>
<dbReference type="InterPro" id="IPR035979">
    <property type="entry name" value="RBD_domain_sf"/>
</dbReference>
<evidence type="ECO:0000259" key="5">
    <source>
        <dbReference type="PROSITE" id="PS50102"/>
    </source>
</evidence>
<dbReference type="OrthoDB" id="439808at2759"/>
<dbReference type="PANTHER" id="PTHR48025:SF1">
    <property type="entry name" value="RRM DOMAIN-CONTAINING PROTEIN"/>
    <property type="match status" value="1"/>
</dbReference>
<dbReference type="InterPro" id="IPR000504">
    <property type="entry name" value="RRM_dom"/>
</dbReference>
<protein>
    <recommendedName>
        <fullName evidence="5">RRM domain-containing protein</fullName>
    </recommendedName>
</protein>
<feature type="signal peptide" evidence="4">
    <location>
        <begin position="1"/>
        <end position="19"/>
    </location>
</feature>
<gene>
    <name evidence="6" type="ORF">Taro_039161</name>
</gene>
<organism evidence="6 7">
    <name type="scientific">Colocasia esculenta</name>
    <name type="common">Wild taro</name>
    <name type="synonym">Arum esculentum</name>
    <dbReference type="NCBI Taxonomy" id="4460"/>
    <lineage>
        <taxon>Eukaryota</taxon>
        <taxon>Viridiplantae</taxon>
        <taxon>Streptophyta</taxon>
        <taxon>Embryophyta</taxon>
        <taxon>Tracheophyta</taxon>
        <taxon>Spermatophyta</taxon>
        <taxon>Magnoliopsida</taxon>
        <taxon>Liliopsida</taxon>
        <taxon>Araceae</taxon>
        <taxon>Aroideae</taxon>
        <taxon>Colocasieae</taxon>
        <taxon>Colocasia</taxon>
    </lineage>
</organism>
<dbReference type="SUPFAM" id="SSF54928">
    <property type="entry name" value="RNA-binding domain, RBD"/>
    <property type="match status" value="2"/>
</dbReference>
<evidence type="ECO:0000313" key="7">
    <source>
        <dbReference type="Proteomes" id="UP000652761"/>
    </source>
</evidence>
<evidence type="ECO:0000256" key="3">
    <source>
        <dbReference type="SAM" id="MobiDB-lite"/>
    </source>
</evidence>
<dbReference type="PANTHER" id="PTHR48025">
    <property type="entry name" value="OS02G0815200 PROTEIN"/>
    <property type="match status" value="1"/>
</dbReference>
<evidence type="ECO:0000256" key="1">
    <source>
        <dbReference type="ARBA" id="ARBA00022884"/>
    </source>
</evidence>
<dbReference type="GO" id="GO:0009535">
    <property type="term" value="C:chloroplast thylakoid membrane"/>
    <property type="evidence" value="ECO:0007669"/>
    <property type="project" value="TreeGrafter"/>
</dbReference>
<name>A0A843WI16_COLES</name>
<dbReference type="PROSITE" id="PS50102">
    <property type="entry name" value="RRM"/>
    <property type="match status" value="2"/>
</dbReference>
<dbReference type="EMBL" id="NMUH01003605">
    <property type="protein sequence ID" value="MQM06338.1"/>
    <property type="molecule type" value="Genomic_DNA"/>
</dbReference>
<feature type="chain" id="PRO_5032917344" description="RRM domain-containing protein" evidence="4">
    <location>
        <begin position="20"/>
        <end position="313"/>
    </location>
</feature>
<comment type="caution">
    <text evidence="6">The sequence shown here is derived from an EMBL/GenBank/DDBJ whole genome shotgun (WGS) entry which is preliminary data.</text>
</comment>
<reference evidence="6" key="1">
    <citation type="submission" date="2017-07" db="EMBL/GenBank/DDBJ databases">
        <title>Taro Niue Genome Assembly and Annotation.</title>
        <authorList>
            <person name="Atibalentja N."/>
            <person name="Keating K."/>
            <person name="Fields C.J."/>
        </authorList>
    </citation>
    <scope>NUCLEOTIDE SEQUENCE</scope>
    <source>
        <strain evidence="6">Niue_2</strain>
        <tissue evidence="6">Leaf</tissue>
    </source>
</reference>
<proteinExistence type="predicted"/>
<dbReference type="InterPro" id="IPR050502">
    <property type="entry name" value="Euk_RNA-bind_prot"/>
</dbReference>
<feature type="domain" description="RRM" evidence="5">
    <location>
        <begin position="234"/>
        <end position="307"/>
    </location>
</feature>
<dbReference type="Proteomes" id="UP000652761">
    <property type="component" value="Unassembled WGS sequence"/>
</dbReference>
<sequence>MATFSPASSLLFLLPTSSSSSSSKALIPPQTLARAASASASPHSLSRASKFKHLSLFCSARSLGPALVPHVATVPSDLEVEDDEEDEAFLSGGDEEEVERPRFSEDLKLFVGNLPFTVDSAELADLFSRAGTVEMVELLLQVIFDKLTGKSRGFGFVTMSTVEEVDDAAQMFNDYELHGRQLRVNSGPPPRRDGPPVRRFRNEGNFESFRSGSNFRSGGNYESFRRGSNFDSANRIHVGNLSWAVDDLELRTFFSEKGKVLDAKVVFDRESGRSKGFGFVTYSSAEEVDRAVSSLNGAVSGFPLFIQNLLVLH</sequence>
<dbReference type="InterPro" id="IPR012677">
    <property type="entry name" value="Nucleotide-bd_a/b_plait_sf"/>
</dbReference>
<keyword evidence="7" id="KW-1185">Reference proteome</keyword>
<dbReference type="GO" id="GO:1901259">
    <property type="term" value="P:chloroplast rRNA processing"/>
    <property type="evidence" value="ECO:0007669"/>
    <property type="project" value="TreeGrafter"/>
</dbReference>
<dbReference type="Gene3D" id="3.30.70.330">
    <property type="match status" value="2"/>
</dbReference>
<feature type="domain" description="RRM" evidence="5">
    <location>
        <begin position="107"/>
        <end position="189"/>
    </location>
</feature>
<feature type="compositionally biased region" description="Basic and acidic residues" evidence="3">
    <location>
        <begin position="190"/>
        <end position="203"/>
    </location>
</feature>
<dbReference type="AlphaFoldDB" id="A0A843WI16"/>
<evidence type="ECO:0000256" key="4">
    <source>
        <dbReference type="SAM" id="SignalP"/>
    </source>
</evidence>
<dbReference type="GO" id="GO:0003729">
    <property type="term" value="F:mRNA binding"/>
    <property type="evidence" value="ECO:0007669"/>
    <property type="project" value="TreeGrafter"/>
</dbReference>
<evidence type="ECO:0000256" key="2">
    <source>
        <dbReference type="PROSITE-ProRule" id="PRU00176"/>
    </source>
</evidence>
<dbReference type="Pfam" id="PF00076">
    <property type="entry name" value="RRM_1"/>
    <property type="match status" value="2"/>
</dbReference>
<keyword evidence="4" id="KW-0732">Signal</keyword>
<dbReference type="SMART" id="SM00360">
    <property type="entry name" value="RRM"/>
    <property type="match status" value="2"/>
</dbReference>
<evidence type="ECO:0000313" key="6">
    <source>
        <dbReference type="EMBL" id="MQM06338.1"/>
    </source>
</evidence>